<accession>C8VM12</accession>
<dbReference type="EMBL" id="BN001307">
    <property type="protein sequence ID" value="CBF86234.1"/>
    <property type="molecule type" value="Genomic_DNA"/>
</dbReference>
<dbReference type="HOGENOM" id="CLU_1777411_0_0_1"/>
<dbReference type="AlphaFoldDB" id="Q5BBF3"/>
<sequence>MLAMGVAEELRCEEVKTTQRRQPRKLTMSAGAIALPLRPMSVPPTIASLYAALALLLLVASRPRDVRYLLNKGYILNVLTDHAKFESTSNIESGQDTGGEGFSVYVGRFSSLAYATDQVDMSDLEHRVHQQKQALIIMTQDSNPRQ</sequence>
<dbReference type="RefSeq" id="XP_659731.1">
    <property type="nucleotide sequence ID" value="XM_654639.1"/>
</dbReference>
<accession>Q5BBF3</accession>
<evidence type="ECO:0000313" key="2">
    <source>
        <dbReference type="Proteomes" id="UP000000560"/>
    </source>
</evidence>
<dbReference type="KEGG" id="ani:ANIA_02127"/>
<keyword evidence="2" id="KW-1185">Reference proteome</keyword>
<organism evidence="1 2">
    <name type="scientific">Emericella nidulans (strain FGSC A4 / ATCC 38163 / CBS 112.46 / NRRL 194 / M139)</name>
    <name type="common">Aspergillus nidulans</name>
    <dbReference type="NCBI Taxonomy" id="227321"/>
    <lineage>
        <taxon>Eukaryota</taxon>
        <taxon>Fungi</taxon>
        <taxon>Dikarya</taxon>
        <taxon>Ascomycota</taxon>
        <taxon>Pezizomycotina</taxon>
        <taxon>Eurotiomycetes</taxon>
        <taxon>Eurotiomycetidae</taxon>
        <taxon>Eurotiales</taxon>
        <taxon>Aspergillaceae</taxon>
        <taxon>Aspergillus</taxon>
        <taxon>Aspergillus subgen. Nidulantes</taxon>
    </lineage>
</organism>
<gene>
    <name evidence="1" type="ORF">ANIA_02127</name>
</gene>
<dbReference type="GeneID" id="2875138"/>
<dbReference type="VEuPathDB" id="FungiDB:AN2127"/>
<dbReference type="InParanoid" id="Q5BBF3"/>
<evidence type="ECO:0000313" key="1">
    <source>
        <dbReference type="EMBL" id="CBF86234.1"/>
    </source>
</evidence>
<protein>
    <submittedName>
        <fullName evidence="1">Uncharacterized protein</fullName>
    </submittedName>
</protein>
<dbReference type="Proteomes" id="UP000000560">
    <property type="component" value="Chromosome VII"/>
</dbReference>
<reference evidence="2" key="2">
    <citation type="journal article" date="2009" name="Fungal Genet. Biol.">
        <title>The 2008 update of the Aspergillus nidulans genome annotation: a community effort.</title>
        <authorList>
            <person name="Wortman J.R."/>
            <person name="Gilsenan J.M."/>
            <person name="Joardar V."/>
            <person name="Deegan J."/>
            <person name="Clutterbuck J."/>
            <person name="Andersen M.R."/>
            <person name="Archer D."/>
            <person name="Bencina M."/>
            <person name="Braus G."/>
            <person name="Coutinho P."/>
            <person name="von Dohren H."/>
            <person name="Doonan J."/>
            <person name="Driessen A.J."/>
            <person name="Durek P."/>
            <person name="Espeso E."/>
            <person name="Fekete E."/>
            <person name="Flipphi M."/>
            <person name="Estrada C.G."/>
            <person name="Geysens S."/>
            <person name="Goldman G."/>
            <person name="de Groot P.W."/>
            <person name="Hansen K."/>
            <person name="Harris S.D."/>
            <person name="Heinekamp T."/>
            <person name="Helmstaedt K."/>
            <person name="Henrissat B."/>
            <person name="Hofmann G."/>
            <person name="Homan T."/>
            <person name="Horio T."/>
            <person name="Horiuchi H."/>
            <person name="James S."/>
            <person name="Jones M."/>
            <person name="Karaffa L."/>
            <person name="Karanyi Z."/>
            <person name="Kato M."/>
            <person name="Keller N."/>
            <person name="Kelly D.E."/>
            <person name="Kiel J.A."/>
            <person name="Kim J.M."/>
            <person name="van der Klei I.J."/>
            <person name="Klis F.M."/>
            <person name="Kovalchuk A."/>
            <person name="Krasevec N."/>
            <person name="Kubicek C.P."/>
            <person name="Liu B."/>
            <person name="Maccabe A."/>
            <person name="Meyer V."/>
            <person name="Mirabito P."/>
            <person name="Miskei M."/>
            <person name="Mos M."/>
            <person name="Mullins J."/>
            <person name="Nelson D.R."/>
            <person name="Nielsen J."/>
            <person name="Oakley B.R."/>
            <person name="Osmani S.A."/>
            <person name="Pakula T."/>
            <person name="Paszewski A."/>
            <person name="Paulsen I."/>
            <person name="Pilsyk S."/>
            <person name="Pocsi I."/>
            <person name="Punt P.J."/>
            <person name="Ram A.F."/>
            <person name="Ren Q."/>
            <person name="Robellet X."/>
            <person name="Robson G."/>
            <person name="Seiboth B."/>
            <person name="van Solingen P."/>
            <person name="Specht T."/>
            <person name="Sun J."/>
            <person name="Taheri-Talesh N."/>
            <person name="Takeshita N."/>
            <person name="Ussery D."/>
            <person name="vanKuyk P.A."/>
            <person name="Visser H."/>
            <person name="van de Vondervoort P.J."/>
            <person name="de Vries R.P."/>
            <person name="Walton J."/>
            <person name="Xiang X."/>
            <person name="Xiong Y."/>
            <person name="Zeng A.P."/>
            <person name="Brandt B.W."/>
            <person name="Cornell M.J."/>
            <person name="van den Hondel C.A."/>
            <person name="Visser J."/>
            <person name="Oliver S.G."/>
            <person name="Turner G."/>
        </authorList>
    </citation>
    <scope>GENOME REANNOTATION</scope>
    <source>
        <strain evidence="2">FGSC A4 / ATCC 38163 / CBS 112.46 / NRRL 194 / M139</strain>
    </source>
</reference>
<name>Q5BBF3_EMENI</name>
<reference evidence="2" key="1">
    <citation type="journal article" date="2005" name="Nature">
        <title>Sequencing of Aspergillus nidulans and comparative analysis with A. fumigatus and A. oryzae.</title>
        <authorList>
            <person name="Galagan J.E."/>
            <person name="Calvo S.E."/>
            <person name="Cuomo C."/>
            <person name="Ma L.J."/>
            <person name="Wortman J.R."/>
            <person name="Batzoglou S."/>
            <person name="Lee S.I."/>
            <person name="Basturkmen M."/>
            <person name="Spevak C.C."/>
            <person name="Clutterbuck J."/>
            <person name="Kapitonov V."/>
            <person name="Jurka J."/>
            <person name="Scazzocchio C."/>
            <person name="Farman M."/>
            <person name="Butler J."/>
            <person name="Purcell S."/>
            <person name="Harris S."/>
            <person name="Braus G.H."/>
            <person name="Draht O."/>
            <person name="Busch S."/>
            <person name="D'Enfert C."/>
            <person name="Bouchier C."/>
            <person name="Goldman G.H."/>
            <person name="Bell-Pedersen D."/>
            <person name="Griffiths-Jones S."/>
            <person name="Doonan J.H."/>
            <person name="Yu J."/>
            <person name="Vienken K."/>
            <person name="Pain A."/>
            <person name="Freitag M."/>
            <person name="Selker E.U."/>
            <person name="Archer D.B."/>
            <person name="Penalva M.A."/>
            <person name="Oakley B.R."/>
            <person name="Momany M."/>
            <person name="Tanaka T."/>
            <person name="Kumagai T."/>
            <person name="Asai K."/>
            <person name="Machida M."/>
            <person name="Nierman W.C."/>
            <person name="Denning D.W."/>
            <person name="Caddick M."/>
            <person name="Hynes M."/>
            <person name="Paoletti M."/>
            <person name="Fischer R."/>
            <person name="Miller B."/>
            <person name="Dyer P."/>
            <person name="Sachs M.S."/>
            <person name="Osmani S.A."/>
            <person name="Birren B.W."/>
        </authorList>
    </citation>
    <scope>NUCLEOTIDE SEQUENCE [LARGE SCALE GENOMIC DNA]</scope>
    <source>
        <strain evidence="2">FGSC A4 / ATCC 38163 / CBS 112.46 / NRRL 194 / M139</strain>
    </source>
</reference>
<proteinExistence type="predicted"/>